<feature type="domain" description="HMG box" evidence="2">
    <location>
        <begin position="1"/>
        <end position="40"/>
    </location>
</feature>
<dbReference type="PROSITE" id="PS50118">
    <property type="entry name" value="HMG_BOX_2"/>
    <property type="match status" value="1"/>
</dbReference>
<dbReference type="Proteomes" id="UP000386466">
    <property type="component" value="Unassembled WGS sequence"/>
</dbReference>
<dbReference type="PANTHER" id="PTHR46232:SF1">
    <property type="entry name" value="SWI_SNF-RELATED MATRIX-ASSOCIATED ACTIN-DEPENDENT REGULATOR OF CHROMATIN SUBFAMILY E MEMBER 1"/>
    <property type="match status" value="1"/>
</dbReference>
<dbReference type="EMBL" id="CAAGRJ010032569">
    <property type="protein sequence ID" value="VFV42812.1"/>
    <property type="molecule type" value="Genomic_DNA"/>
</dbReference>
<dbReference type="Pfam" id="PF00505">
    <property type="entry name" value="HMG_box"/>
    <property type="match status" value="1"/>
</dbReference>
<gene>
    <name evidence="3" type="ORF">LYPA_23C003073</name>
</gene>
<accession>A0A485PKN8</accession>
<dbReference type="GO" id="GO:0031492">
    <property type="term" value="F:nucleosomal DNA binding"/>
    <property type="evidence" value="ECO:0007669"/>
    <property type="project" value="TreeGrafter"/>
</dbReference>
<evidence type="ECO:0000256" key="1">
    <source>
        <dbReference type="PROSITE-ProRule" id="PRU00267"/>
    </source>
</evidence>
<dbReference type="InterPro" id="IPR009071">
    <property type="entry name" value="HMG_box_dom"/>
</dbReference>
<evidence type="ECO:0000259" key="2">
    <source>
        <dbReference type="PROSITE" id="PS50118"/>
    </source>
</evidence>
<proteinExistence type="predicted"/>
<dbReference type="InterPro" id="IPR036910">
    <property type="entry name" value="HMG_box_dom_sf"/>
</dbReference>
<keyword evidence="1" id="KW-0539">Nucleus</keyword>
<dbReference type="AlphaFoldDB" id="A0A485PKN8"/>
<dbReference type="Gene3D" id="1.10.30.10">
    <property type="entry name" value="High mobility group box domain"/>
    <property type="match status" value="1"/>
</dbReference>
<keyword evidence="4" id="KW-1185">Reference proteome</keyword>
<evidence type="ECO:0000313" key="3">
    <source>
        <dbReference type="EMBL" id="VFV42812.1"/>
    </source>
</evidence>
<dbReference type="SUPFAM" id="SSF47095">
    <property type="entry name" value="HMG-box"/>
    <property type="match status" value="1"/>
</dbReference>
<dbReference type="GO" id="GO:0016922">
    <property type="term" value="F:nuclear receptor binding"/>
    <property type="evidence" value="ECO:0007669"/>
    <property type="project" value="TreeGrafter"/>
</dbReference>
<evidence type="ECO:0000313" key="4">
    <source>
        <dbReference type="Proteomes" id="UP000386466"/>
    </source>
</evidence>
<reference evidence="3 4" key="1">
    <citation type="submission" date="2019-01" db="EMBL/GenBank/DDBJ databases">
        <authorList>
            <person name="Alioto T."/>
            <person name="Alioto T."/>
        </authorList>
    </citation>
    <scope>NUCLEOTIDE SEQUENCE [LARGE SCALE GENOMIC DNA]</scope>
</reference>
<protein>
    <submittedName>
        <fullName evidence="3">Swi snf-related matrix-associated actin-dependent</fullName>
    </submittedName>
</protein>
<name>A0A485PKN8_LYNPA</name>
<keyword evidence="1" id="KW-0238">DNA-binding</keyword>
<dbReference type="GO" id="GO:0045892">
    <property type="term" value="P:negative regulation of DNA-templated transcription"/>
    <property type="evidence" value="ECO:0007669"/>
    <property type="project" value="TreeGrafter"/>
</dbReference>
<sequence>EIGKIIGSMWQDLTDEGKQEYLNKYEAEKIENNDSMKAYHNSPPHSLLTQIQKVMQKLL</sequence>
<dbReference type="GO" id="GO:0016514">
    <property type="term" value="C:SWI/SNF complex"/>
    <property type="evidence" value="ECO:0007669"/>
    <property type="project" value="TreeGrafter"/>
</dbReference>
<feature type="non-terminal residue" evidence="3">
    <location>
        <position position="1"/>
    </location>
</feature>
<organism evidence="3 4">
    <name type="scientific">Lynx pardinus</name>
    <name type="common">Iberian lynx</name>
    <name type="synonym">Felis pardina</name>
    <dbReference type="NCBI Taxonomy" id="191816"/>
    <lineage>
        <taxon>Eukaryota</taxon>
        <taxon>Metazoa</taxon>
        <taxon>Chordata</taxon>
        <taxon>Craniata</taxon>
        <taxon>Vertebrata</taxon>
        <taxon>Euteleostomi</taxon>
        <taxon>Mammalia</taxon>
        <taxon>Eutheria</taxon>
        <taxon>Laurasiatheria</taxon>
        <taxon>Carnivora</taxon>
        <taxon>Feliformia</taxon>
        <taxon>Felidae</taxon>
        <taxon>Felinae</taxon>
        <taxon>Lynx</taxon>
    </lineage>
</organism>
<dbReference type="PANTHER" id="PTHR46232">
    <property type="entry name" value="SMARCE1 REGULATOR OF CHROMATIN"/>
    <property type="match status" value="1"/>
</dbReference>
<feature type="DNA-binding region" description="HMG box" evidence="1">
    <location>
        <begin position="1"/>
        <end position="40"/>
    </location>
</feature>